<dbReference type="Proteomes" id="UP001350005">
    <property type="component" value="Unassembled WGS sequence"/>
</dbReference>
<gene>
    <name evidence="2" type="ORF">V2E39_17665</name>
</gene>
<dbReference type="PROSITE" id="PS51257">
    <property type="entry name" value="PROKAR_LIPOPROTEIN"/>
    <property type="match status" value="1"/>
</dbReference>
<feature type="region of interest" description="Disordered" evidence="1">
    <location>
        <begin position="29"/>
        <end position="55"/>
    </location>
</feature>
<evidence type="ECO:0000313" key="2">
    <source>
        <dbReference type="EMBL" id="MEE6129232.1"/>
    </source>
</evidence>
<protein>
    <submittedName>
        <fullName evidence="2">Uncharacterized protein</fullName>
    </submittedName>
</protein>
<reference evidence="2 3" key="1">
    <citation type="submission" date="2024-01" db="EMBL/GenBank/DDBJ databases">
        <title>Whole genome of Chryseobacterium arthrosphaerae NNCa 2741.</title>
        <authorList>
            <person name="Boriskina E.V."/>
            <person name="Gordinskaya N.A."/>
            <person name="Kropotov V.S."/>
            <person name="Alekseeva A.E."/>
            <person name="Makhova M.A."/>
            <person name="Kryazhev D.V."/>
            <person name="Shkurkina I.S."/>
        </authorList>
    </citation>
    <scope>NUCLEOTIDE SEQUENCE [LARGE SCALE GENOMIC DNA]</scope>
    <source>
        <strain evidence="2 3">NNCa 2741</strain>
    </source>
</reference>
<organism evidence="2 3">
    <name type="scientific">Chryseobacterium arthrosphaerae</name>
    <dbReference type="NCBI Taxonomy" id="651561"/>
    <lineage>
        <taxon>Bacteria</taxon>
        <taxon>Pseudomonadati</taxon>
        <taxon>Bacteroidota</taxon>
        <taxon>Flavobacteriia</taxon>
        <taxon>Flavobacteriales</taxon>
        <taxon>Weeksellaceae</taxon>
        <taxon>Chryseobacterium group</taxon>
        <taxon>Chryseobacterium</taxon>
    </lineage>
</organism>
<feature type="compositionally biased region" description="Polar residues" evidence="1">
    <location>
        <begin position="32"/>
        <end position="50"/>
    </location>
</feature>
<proteinExistence type="predicted"/>
<accession>A0ABU7R339</accession>
<name>A0ABU7R339_9FLAO</name>
<comment type="caution">
    <text evidence="2">The sequence shown here is derived from an EMBL/GenBank/DDBJ whole genome shotgun (WGS) entry which is preliminary data.</text>
</comment>
<sequence>MERNRILKNAVIFFLLWMAGNVVTGCKDNKSAAPTSSVTHQGQKGSGTSEHTVETKAELVGNY</sequence>
<evidence type="ECO:0000256" key="1">
    <source>
        <dbReference type="SAM" id="MobiDB-lite"/>
    </source>
</evidence>
<keyword evidence="3" id="KW-1185">Reference proteome</keyword>
<evidence type="ECO:0000313" key="3">
    <source>
        <dbReference type="Proteomes" id="UP001350005"/>
    </source>
</evidence>
<dbReference type="EMBL" id="JAZGJU010000042">
    <property type="protein sequence ID" value="MEE6129232.1"/>
    <property type="molecule type" value="Genomic_DNA"/>
</dbReference>
<dbReference type="RefSeq" id="WP_241310412.1">
    <property type="nucleotide sequence ID" value="NZ_JAKYXJ010000009.1"/>
</dbReference>